<name>A0A067TLI4_GALM3</name>
<dbReference type="Proteomes" id="UP000027222">
    <property type="component" value="Unassembled WGS sequence"/>
</dbReference>
<organism evidence="1 2">
    <name type="scientific">Galerina marginata (strain CBS 339.88)</name>
    <dbReference type="NCBI Taxonomy" id="685588"/>
    <lineage>
        <taxon>Eukaryota</taxon>
        <taxon>Fungi</taxon>
        <taxon>Dikarya</taxon>
        <taxon>Basidiomycota</taxon>
        <taxon>Agaricomycotina</taxon>
        <taxon>Agaricomycetes</taxon>
        <taxon>Agaricomycetidae</taxon>
        <taxon>Agaricales</taxon>
        <taxon>Agaricineae</taxon>
        <taxon>Strophariaceae</taxon>
        <taxon>Galerina</taxon>
    </lineage>
</organism>
<proteinExistence type="predicted"/>
<reference evidence="2" key="1">
    <citation type="journal article" date="2014" name="Proc. Natl. Acad. Sci. U.S.A.">
        <title>Extensive sampling of basidiomycete genomes demonstrates inadequacy of the white-rot/brown-rot paradigm for wood decay fungi.</title>
        <authorList>
            <person name="Riley R."/>
            <person name="Salamov A.A."/>
            <person name="Brown D.W."/>
            <person name="Nagy L.G."/>
            <person name="Floudas D."/>
            <person name="Held B.W."/>
            <person name="Levasseur A."/>
            <person name="Lombard V."/>
            <person name="Morin E."/>
            <person name="Otillar R."/>
            <person name="Lindquist E.A."/>
            <person name="Sun H."/>
            <person name="LaButti K.M."/>
            <person name="Schmutz J."/>
            <person name="Jabbour D."/>
            <person name="Luo H."/>
            <person name="Baker S.E."/>
            <person name="Pisabarro A.G."/>
            <person name="Walton J.D."/>
            <person name="Blanchette R.A."/>
            <person name="Henrissat B."/>
            <person name="Martin F."/>
            <person name="Cullen D."/>
            <person name="Hibbett D.S."/>
            <person name="Grigoriev I.V."/>
        </authorList>
    </citation>
    <scope>NUCLEOTIDE SEQUENCE [LARGE SCALE GENOMIC DNA]</scope>
    <source>
        <strain evidence="2">CBS 339.88</strain>
    </source>
</reference>
<keyword evidence="2" id="KW-1185">Reference proteome</keyword>
<dbReference type="AlphaFoldDB" id="A0A067TLI4"/>
<dbReference type="STRING" id="685588.A0A067TLI4"/>
<accession>A0A067TLI4</accession>
<evidence type="ECO:0000313" key="2">
    <source>
        <dbReference type="Proteomes" id="UP000027222"/>
    </source>
</evidence>
<protein>
    <submittedName>
        <fullName evidence="1">Uncharacterized protein</fullName>
    </submittedName>
</protein>
<evidence type="ECO:0000313" key="1">
    <source>
        <dbReference type="EMBL" id="KDR83207.1"/>
    </source>
</evidence>
<gene>
    <name evidence="1" type="ORF">GALMADRAFT_134695</name>
</gene>
<dbReference type="OrthoDB" id="3254241at2759"/>
<dbReference type="EMBL" id="KL142369">
    <property type="protein sequence ID" value="KDR83207.1"/>
    <property type="molecule type" value="Genomic_DNA"/>
</dbReference>
<sequence length="382" mass="43036">MDLASTVFNLAVGIVNFISEHEDKESLQEQISDIVVQIQNVIAPLLLRELTDEPLKQVLQSLLNVLSNVDSHLRSWKESRSRRMIALVNPWAVTQEVKEDRVQLMHQYILLMGAMQVVDHVKGYNLYPSEAKEPPPSPGSSKQGKAKAKVDEVLEFWNSYIGSDLEVVKSRQLCEHLSTWSGKKLGNVARSRLLLRLDENRSGYVTLKTLQQFARNKKLKEHIELYSSDPKFPLLVWISDDITINTAKAGFAQTCGVSVVQLVSTTTAKAWIKVNQSVLKKHDNPADLRFITDQVRIEPNSAGVPYKNRQAGNHITKFIRDEGFSSPILVFTGRQTLPKTRYVESYPMTGSAAGAERYERFISALGKRRKDDKDWVGCGATT</sequence>
<dbReference type="HOGENOM" id="CLU_048760_0_0_1"/>